<proteinExistence type="predicted"/>
<dbReference type="AlphaFoldDB" id="A0A1V4KZ20"/>
<reference evidence="1 2" key="1">
    <citation type="submission" date="2016-02" db="EMBL/GenBank/DDBJ databases">
        <title>Band-tailed pigeon sequencing and assembly.</title>
        <authorList>
            <person name="Soares A.E."/>
            <person name="Novak B.J."/>
            <person name="Rice E.S."/>
            <person name="O'Connell B."/>
            <person name="Chang D."/>
            <person name="Weber S."/>
            <person name="Shapiro B."/>
        </authorList>
    </citation>
    <scope>NUCLEOTIDE SEQUENCE [LARGE SCALE GENOMIC DNA]</scope>
    <source>
        <strain evidence="1">BTP2013</strain>
        <tissue evidence="1">Blood</tissue>
    </source>
</reference>
<evidence type="ECO:0000313" key="1">
    <source>
        <dbReference type="EMBL" id="OPJ89774.1"/>
    </source>
</evidence>
<keyword evidence="2" id="KW-1185">Reference proteome</keyword>
<protein>
    <submittedName>
        <fullName evidence="1">Uncharacterized protein</fullName>
    </submittedName>
</protein>
<sequence>MWSQHSSAAVTIHLRMPLAFDLNYRIIQEARTELWRMMARGRGSLPPYYSRLLRVLLSQKLMRFLGVWSWSAWGISLKNRENQRAFQDCSEAVNLCRSLLYAEESMMGYGCAASGHVYATASWLCLYQECVEQRGVRQPRYRAAVNLFWHRTLEQNLKGILFDSLIILKKKEPCWCSPRGGLTTLEAMKEDSH</sequence>
<gene>
    <name evidence="1" type="ORF">AV530_003921</name>
</gene>
<dbReference type="Proteomes" id="UP000190648">
    <property type="component" value="Unassembled WGS sequence"/>
</dbReference>
<name>A0A1V4KZ20_PATFA</name>
<organism evidence="1 2">
    <name type="scientific">Patagioenas fasciata monilis</name>
    <dbReference type="NCBI Taxonomy" id="372326"/>
    <lineage>
        <taxon>Eukaryota</taxon>
        <taxon>Metazoa</taxon>
        <taxon>Chordata</taxon>
        <taxon>Craniata</taxon>
        <taxon>Vertebrata</taxon>
        <taxon>Euteleostomi</taxon>
        <taxon>Archelosauria</taxon>
        <taxon>Archosauria</taxon>
        <taxon>Dinosauria</taxon>
        <taxon>Saurischia</taxon>
        <taxon>Theropoda</taxon>
        <taxon>Coelurosauria</taxon>
        <taxon>Aves</taxon>
        <taxon>Neognathae</taxon>
        <taxon>Neoaves</taxon>
        <taxon>Columbimorphae</taxon>
        <taxon>Columbiformes</taxon>
        <taxon>Columbidae</taxon>
        <taxon>Patagioenas</taxon>
    </lineage>
</organism>
<evidence type="ECO:0000313" key="2">
    <source>
        <dbReference type="Proteomes" id="UP000190648"/>
    </source>
</evidence>
<accession>A0A1V4KZ20</accession>
<dbReference type="EMBL" id="LSYS01001150">
    <property type="protein sequence ID" value="OPJ89774.1"/>
    <property type="molecule type" value="Genomic_DNA"/>
</dbReference>
<comment type="caution">
    <text evidence="1">The sequence shown here is derived from an EMBL/GenBank/DDBJ whole genome shotgun (WGS) entry which is preliminary data.</text>
</comment>